<organism evidence="2 3">
    <name type="scientific">Rhynchophorus ferrugineus</name>
    <name type="common">Red palm weevil</name>
    <name type="synonym">Curculio ferrugineus</name>
    <dbReference type="NCBI Taxonomy" id="354439"/>
    <lineage>
        <taxon>Eukaryota</taxon>
        <taxon>Metazoa</taxon>
        <taxon>Ecdysozoa</taxon>
        <taxon>Arthropoda</taxon>
        <taxon>Hexapoda</taxon>
        <taxon>Insecta</taxon>
        <taxon>Pterygota</taxon>
        <taxon>Neoptera</taxon>
        <taxon>Endopterygota</taxon>
        <taxon>Coleoptera</taxon>
        <taxon>Polyphaga</taxon>
        <taxon>Cucujiformia</taxon>
        <taxon>Curculionidae</taxon>
        <taxon>Dryophthorinae</taxon>
        <taxon>Rhynchophorus</taxon>
    </lineage>
</organism>
<evidence type="ECO:0000313" key="3">
    <source>
        <dbReference type="Proteomes" id="UP000625711"/>
    </source>
</evidence>
<feature type="region of interest" description="Disordered" evidence="1">
    <location>
        <begin position="13"/>
        <end position="85"/>
    </location>
</feature>
<dbReference type="Proteomes" id="UP000625711">
    <property type="component" value="Unassembled WGS sequence"/>
</dbReference>
<proteinExistence type="predicted"/>
<gene>
    <name evidence="2" type="ORF">GWI33_003526</name>
</gene>
<name>A0A834HMB8_RHYFE</name>
<keyword evidence="3" id="KW-1185">Reference proteome</keyword>
<reference evidence="2" key="1">
    <citation type="submission" date="2020-08" db="EMBL/GenBank/DDBJ databases">
        <title>Genome sequencing and assembly of the red palm weevil Rhynchophorus ferrugineus.</title>
        <authorList>
            <person name="Dias G.B."/>
            <person name="Bergman C.M."/>
            <person name="Manee M."/>
        </authorList>
    </citation>
    <scope>NUCLEOTIDE SEQUENCE</scope>
    <source>
        <strain evidence="2">AA-2017</strain>
        <tissue evidence="2">Whole larva</tissue>
    </source>
</reference>
<feature type="compositionally biased region" description="Polar residues" evidence="1">
    <location>
        <begin position="13"/>
        <end position="26"/>
    </location>
</feature>
<evidence type="ECO:0000256" key="1">
    <source>
        <dbReference type="SAM" id="MobiDB-lite"/>
    </source>
</evidence>
<sequence>MYDIYVAGHNHITTHLSGSSGENNVPSLRAGPNQKLNKSTLLPSGPISIIHPNQIRRQNTVRTEPTPTPKTQKPKPESEGRSRHKYFIGRKIFERKNITWPPRQTSDPHKVAEDVYNLPKRYFGNHVLIQRKGPA</sequence>
<dbReference type="EMBL" id="JAACXV010023103">
    <property type="protein sequence ID" value="KAF7263182.1"/>
    <property type="molecule type" value="Genomic_DNA"/>
</dbReference>
<dbReference type="AlphaFoldDB" id="A0A834HMB8"/>
<accession>A0A834HMB8</accession>
<protein>
    <submittedName>
        <fullName evidence="2">Uncharacterized protein</fullName>
    </submittedName>
</protein>
<evidence type="ECO:0000313" key="2">
    <source>
        <dbReference type="EMBL" id="KAF7263182.1"/>
    </source>
</evidence>
<comment type="caution">
    <text evidence="2">The sequence shown here is derived from an EMBL/GenBank/DDBJ whole genome shotgun (WGS) entry which is preliminary data.</text>
</comment>